<dbReference type="OrthoDB" id="9157636at2"/>
<dbReference type="AlphaFoldDB" id="A0A2A5JMA1"/>
<evidence type="ECO:0000313" key="5">
    <source>
        <dbReference type="Proteomes" id="UP000228621"/>
    </source>
</evidence>
<comment type="caution">
    <text evidence="4">The sequence shown here is derived from an EMBL/GenBank/DDBJ whole genome shotgun (WGS) entry which is preliminary data.</text>
</comment>
<dbReference type="EMBL" id="NKHF01000077">
    <property type="protein sequence ID" value="PCK30584.1"/>
    <property type="molecule type" value="Genomic_DNA"/>
</dbReference>
<keyword evidence="1" id="KW-0175">Coiled coil</keyword>
<evidence type="ECO:0000256" key="1">
    <source>
        <dbReference type="SAM" id="Coils"/>
    </source>
</evidence>
<gene>
    <name evidence="4" type="ORF">CEX98_16550</name>
</gene>
<evidence type="ECO:0000256" key="3">
    <source>
        <dbReference type="SAM" id="SignalP"/>
    </source>
</evidence>
<keyword evidence="5" id="KW-1185">Reference proteome</keyword>
<feature type="coiled-coil region" evidence="1">
    <location>
        <begin position="489"/>
        <end position="628"/>
    </location>
</feature>
<dbReference type="Proteomes" id="UP000228621">
    <property type="component" value="Unassembled WGS sequence"/>
</dbReference>
<proteinExistence type="predicted"/>
<name>A0A2A5JMA1_PSEO7</name>
<feature type="signal peptide" evidence="3">
    <location>
        <begin position="1"/>
        <end position="20"/>
    </location>
</feature>
<accession>A0A2A5JMA1</accession>
<feature type="region of interest" description="Disordered" evidence="2">
    <location>
        <begin position="77"/>
        <end position="129"/>
    </location>
</feature>
<sequence length="663" mass="73369">MKNWIIGALSYCIFLSTALADASMRIEVEVYNGPLSKSIEVQKAELIGTVNITAHVLANLTRAIHVSECRLGCFGSKKKKSQDEEEEGSQGEAGEGSQGEAGEGSQGEAGEGSQGEVGEGSQGKTEEGGSYLLSQCSSEVNSNLTLLDQSLSEIKEHLNHVDMNIVFPKQIKRLYPEIFPIKDYTTLSLGKKSWRQEMVSIPTNNDDALHHVCPQLADVKFNVLNVLNYIAQSRVADCRAILLDDESGDGNLTPDSLTCLSQIANVGKLMTEGAEHWATTQVAILPNNKRTRIAIARTAVTVAELGNELIARADAIIKQEKGVDFAELLPTSVFLRDSEGTDYLNMFEWLDATPRTTKTWPIQSRTRMIERLINDNNWSKINTAFAQGDGKTSMVFVKDRIGNWNLKNYDNNPTEMLQAYKTIGTNLFTSAAKLATKVTTGSDVIQNLANVQQVTQQGENMLFAANDSHSDDVAEKMESRTKARINNTYNAYVERMAIAKNNIMQITEELESKEQALLSSANNIKDIISKQKEMENEVNQNEFTLQLAQQKLDKFLSKYPDGNIPSHDIKRAHSDLEAEVDSHEGRLARSKDALESYNTKHKDQLAKQDALANEVSRLKIKLENEKTTFDALPNEALLVIEEILDSHGANLKALQHSIAESDS</sequence>
<organism evidence="4 5">
    <name type="scientific">Pseudoalteromonas piscicida</name>
    <dbReference type="NCBI Taxonomy" id="43662"/>
    <lineage>
        <taxon>Bacteria</taxon>
        <taxon>Pseudomonadati</taxon>
        <taxon>Pseudomonadota</taxon>
        <taxon>Gammaproteobacteria</taxon>
        <taxon>Alteromonadales</taxon>
        <taxon>Pseudoalteromonadaceae</taxon>
        <taxon>Pseudoalteromonas</taxon>
    </lineage>
</organism>
<dbReference type="RefSeq" id="WP_099643141.1">
    <property type="nucleotide sequence ID" value="NZ_NKHF01000077.1"/>
</dbReference>
<protein>
    <submittedName>
        <fullName evidence="4">Uncharacterized protein</fullName>
    </submittedName>
</protein>
<evidence type="ECO:0000313" key="4">
    <source>
        <dbReference type="EMBL" id="PCK30584.1"/>
    </source>
</evidence>
<reference evidence="5" key="1">
    <citation type="journal article" date="2019" name="Genome Announc.">
        <title>Draft Genome Sequence of Pseudoalteromonas piscicida Strain 36Y ROTHPW, an Hypersaline Seawater Isolate from the South Coast of Sonora, Mexico.</title>
        <authorList>
            <person name="Sanchez-Diaz R."/>
            <person name="Molina-Garza Z.J."/>
            <person name="Cruz-Suarez L.E."/>
            <person name="Selvin J."/>
            <person name="Kiran G.S."/>
            <person name="Ibarra-Gamez J.C."/>
            <person name="Gomez-Gil B."/>
            <person name="Galaviz-Silva L."/>
        </authorList>
    </citation>
    <scope>NUCLEOTIDE SEQUENCE [LARGE SCALE GENOMIC DNA]</scope>
    <source>
        <strain evidence="5">36Y_RITHPW</strain>
    </source>
</reference>
<feature type="chain" id="PRO_5011975164" evidence="3">
    <location>
        <begin position="21"/>
        <end position="663"/>
    </location>
</feature>
<keyword evidence="3" id="KW-0732">Signal</keyword>
<evidence type="ECO:0000256" key="2">
    <source>
        <dbReference type="SAM" id="MobiDB-lite"/>
    </source>
</evidence>
<feature type="compositionally biased region" description="Gly residues" evidence="2">
    <location>
        <begin position="91"/>
        <end position="121"/>
    </location>
</feature>